<dbReference type="PANTHER" id="PTHR43162:SF1">
    <property type="entry name" value="PRESTALK A DIFFERENTIATION PROTEIN A"/>
    <property type="match status" value="1"/>
</dbReference>
<feature type="domain" description="NmrA-like" evidence="1">
    <location>
        <begin position="2"/>
        <end position="224"/>
    </location>
</feature>
<sequence length="294" mass="33568">MIVVTGPTGNVGAEVVRLLLDQRPAMPFRIAAHNPERLRALYGQDVPCVAFDYDDRSTWGAVLDGIQMLFLLFPLPHPRTVQTRMKPFIDAAVQAGCQHIVYVTVPGADASSVIPHYHVERHIERSGVAYTFLRASYFMQNLCRRISTHGIDIAEHNEIFIPAGNGLTSFIDARDVAAVVLDIFRDPARFKNRSYTLTGPERLSFFQVALVFSKVLQRPIRYARPSMLQFWQRLWRRGVAWDVIFFMTIVYTLTRLGKNALMTAELPALLGRPATTIEQFVADYHMRWETQEWT</sequence>
<dbReference type="EMBL" id="AP019376">
    <property type="protein sequence ID" value="BBH87601.1"/>
    <property type="molecule type" value="Genomic_DNA"/>
</dbReference>
<dbReference type="InterPro" id="IPR008030">
    <property type="entry name" value="NmrA-like"/>
</dbReference>
<dbReference type="PANTHER" id="PTHR43162">
    <property type="match status" value="1"/>
</dbReference>
<dbReference type="Gene3D" id="3.90.25.10">
    <property type="entry name" value="UDP-galactose 4-epimerase, domain 1"/>
    <property type="match status" value="1"/>
</dbReference>
<dbReference type="Pfam" id="PF05368">
    <property type="entry name" value="NmrA"/>
    <property type="match status" value="1"/>
</dbReference>
<evidence type="ECO:0000259" key="1">
    <source>
        <dbReference type="Pfam" id="PF05368"/>
    </source>
</evidence>
<dbReference type="SUPFAM" id="SSF51735">
    <property type="entry name" value="NAD(P)-binding Rossmann-fold domains"/>
    <property type="match status" value="1"/>
</dbReference>
<dbReference type="AlphaFoldDB" id="A0A455SJV8"/>
<accession>A0A455SJV8</accession>
<dbReference type="Gene3D" id="3.40.50.720">
    <property type="entry name" value="NAD(P)-binding Rossmann-like Domain"/>
    <property type="match status" value="1"/>
</dbReference>
<evidence type="ECO:0000313" key="2">
    <source>
        <dbReference type="EMBL" id="BBH87601.1"/>
    </source>
</evidence>
<protein>
    <submittedName>
        <fullName evidence="2">NAD(P)-dependent oxidoreductase</fullName>
    </submittedName>
</protein>
<organism evidence="2">
    <name type="scientific">Thermosporothrix sp. COM3</name>
    <dbReference type="NCBI Taxonomy" id="2490863"/>
    <lineage>
        <taxon>Bacteria</taxon>
        <taxon>Bacillati</taxon>
        <taxon>Chloroflexota</taxon>
        <taxon>Ktedonobacteria</taxon>
        <taxon>Ktedonobacterales</taxon>
        <taxon>Thermosporotrichaceae</taxon>
        <taxon>Thermosporothrix</taxon>
    </lineage>
</organism>
<proteinExistence type="predicted"/>
<gene>
    <name evidence="2" type="ORF">KTC_23520</name>
</gene>
<name>A0A455SJV8_9CHLR</name>
<reference evidence="2" key="1">
    <citation type="submission" date="2018-12" db="EMBL/GenBank/DDBJ databases">
        <title>Novel natural products biosynthetic potential of the class Ktedonobacteria.</title>
        <authorList>
            <person name="Zheng Y."/>
            <person name="Saitou A."/>
            <person name="Wang C.M."/>
            <person name="Toyoda A."/>
            <person name="Minakuchi Y."/>
            <person name="Sekiguchi Y."/>
            <person name="Ueda K."/>
            <person name="Takano H."/>
            <person name="Sakai Y."/>
            <person name="Yokota A."/>
            <person name="Yabe S."/>
        </authorList>
    </citation>
    <scope>NUCLEOTIDE SEQUENCE</scope>
    <source>
        <strain evidence="2">COM3</strain>
    </source>
</reference>
<dbReference type="InterPro" id="IPR051604">
    <property type="entry name" value="Ergot_Alk_Oxidoreductase"/>
</dbReference>
<dbReference type="InterPro" id="IPR036291">
    <property type="entry name" value="NAD(P)-bd_dom_sf"/>
</dbReference>